<dbReference type="Proteomes" id="UP000708148">
    <property type="component" value="Unassembled WGS sequence"/>
</dbReference>
<feature type="compositionally biased region" description="Basic and acidic residues" evidence="2">
    <location>
        <begin position="68"/>
        <end position="77"/>
    </location>
</feature>
<dbReference type="PANTHER" id="PTHR13715:SF99">
    <property type="entry name" value="INOSITOL 1,4,5-TRISPHOSPHATE RECEPTOR-LIKE PROTEIN A"/>
    <property type="match status" value="1"/>
</dbReference>
<feature type="non-terminal residue" evidence="4">
    <location>
        <position position="206"/>
    </location>
</feature>
<dbReference type="InterPro" id="IPR036300">
    <property type="entry name" value="MIR_dom_sf"/>
</dbReference>
<sequence>VRVEALTEGVEAPPNLSDCRFEVRQRYQYSARRAYARELAKHGHGSEAEDGGAGGLPSWEGAGGQEDDDHRGGDHQVVRRKPSGLAARRPNAQAVKRLQALQDATKKERKVNDEEFLRLIGEPILYGQVLQLKHVTSGRYLSIRKTAADVERGALKTTLQDGGTAGSWFRIVSGYRTKIDGDRVLFGDLVALESVSFGGMGLHVSV</sequence>
<dbReference type="SMART" id="SM00472">
    <property type="entry name" value="MIR"/>
    <property type="match status" value="1"/>
</dbReference>
<dbReference type="PROSITE" id="PS50919">
    <property type="entry name" value="MIR"/>
    <property type="match status" value="1"/>
</dbReference>
<dbReference type="Gene3D" id="2.80.10.50">
    <property type="match status" value="1"/>
</dbReference>
<protein>
    <recommendedName>
        <fullName evidence="3">MIR domain-containing protein</fullName>
    </recommendedName>
</protein>
<comment type="caution">
    <text evidence="4">The sequence shown here is derived from an EMBL/GenBank/DDBJ whole genome shotgun (WGS) entry which is preliminary data.</text>
</comment>
<dbReference type="PANTHER" id="PTHR13715">
    <property type="entry name" value="RYANODINE RECEPTOR AND IP3 RECEPTOR"/>
    <property type="match status" value="1"/>
</dbReference>
<evidence type="ECO:0000313" key="5">
    <source>
        <dbReference type="Proteomes" id="UP000708148"/>
    </source>
</evidence>
<dbReference type="InterPro" id="IPR014821">
    <property type="entry name" value="Ins145_P3_rcpt"/>
</dbReference>
<keyword evidence="5" id="KW-1185">Reference proteome</keyword>
<evidence type="ECO:0000256" key="2">
    <source>
        <dbReference type="SAM" id="MobiDB-lite"/>
    </source>
</evidence>
<evidence type="ECO:0000313" key="4">
    <source>
        <dbReference type="EMBL" id="CAD7702712.1"/>
    </source>
</evidence>
<gene>
    <name evidence="4" type="ORF">OSTQU699_LOCUS8074</name>
</gene>
<dbReference type="SUPFAM" id="SSF82109">
    <property type="entry name" value="MIR domain"/>
    <property type="match status" value="1"/>
</dbReference>
<accession>A0A8S1J5J8</accession>
<dbReference type="GO" id="GO:0006816">
    <property type="term" value="P:calcium ion transport"/>
    <property type="evidence" value="ECO:0007669"/>
    <property type="project" value="InterPro"/>
</dbReference>
<evidence type="ECO:0000256" key="1">
    <source>
        <dbReference type="ARBA" id="ARBA00022737"/>
    </source>
</evidence>
<feature type="domain" description="MIR" evidence="3">
    <location>
        <begin position="121"/>
        <end position="174"/>
    </location>
</feature>
<organism evidence="4 5">
    <name type="scientific">Ostreobium quekettii</name>
    <dbReference type="NCBI Taxonomy" id="121088"/>
    <lineage>
        <taxon>Eukaryota</taxon>
        <taxon>Viridiplantae</taxon>
        <taxon>Chlorophyta</taxon>
        <taxon>core chlorophytes</taxon>
        <taxon>Ulvophyceae</taxon>
        <taxon>TCBD clade</taxon>
        <taxon>Bryopsidales</taxon>
        <taxon>Ostreobineae</taxon>
        <taxon>Ostreobiaceae</taxon>
        <taxon>Ostreobium</taxon>
    </lineage>
</organism>
<dbReference type="OrthoDB" id="2016580at2759"/>
<dbReference type="AlphaFoldDB" id="A0A8S1J5J8"/>
<feature type="non-terminal residue" evidence="4">
    <location>
        <position position="1"/>
    </location>
</feature>
<dbReference type="InterPro" id="IPR016093">
    <property type="entry name" value="MIR_motif"/>
</dbReference>
<reference evidence="4" key="1">
    <citation type="submission" date="2020-12" db="EMBL/GenBank/DDBJ databases">
        <authorList>
            <person name="Iha C."/>
        </authorList>
    </citation>
    <scope>NUCLEOTIDE SEQUENCE</scope>
</reference>
<evidence type="ECO:0000259" key="3">
    <source>
        <dbReference type="PROSITE" id="PS50919"/>
    </source>
</evidence>
<keyword evidence="1" id="KW-0677">Repeat</keyword>
<proteinExistence type="predicted"/>
<feature type="region of interest" description="Disordered" evidence="2">
    <location>
        <begin position="40"/>
        <end position="92"/>
    </location>
</feature>
<dbReference type="EMBL" id="CAJHUC010001923">
    <property type="protein sequence ID" value="CAD7702712.1"/>
    <property type="molecule type" value="Genomic_DNA"/>
</dbReference>
<name>A0A8S1J5J8_9CHLO</name>
<dbReference type="Pfam" id="PF08709">
    <property type="entry name" value="Ins145_P3_rec"/>
    <property type="match status" value="1"/>
</dbReference>
<dbReference type="InterPro" id="IPR015925">
    <property type="entry name" value="Ryanodine_IP3_receptor"/>
</dbReference>